<organism evidence="5 6">
    <name type="scientific">Mucilaginibacter pineti</name>
    <dbReference type="NCBI Taxonomy" id="1391627"/>
    <lineage>
        <taxon>Bacteria</taxon>
        <taxon>Pseudomonadati</taxon>
        <taxon>Bacteroidota</taxon>
        <taxon>Sphingobacteriia</taxon>
        <taxon>Sphingobacteriales</taxon>
        <taxon>Sphingobacteriaceae</taxon>
        <taxon>Mucilaginibacter</taxon>
    </lineage>
</organism>
<dbReference type="Proteomes" id="UP000199072">
    <property type="component" value="Unassembled WGS sequence"/>
</dbReference>
<dbReference type="InterPro" id="IPR001486">
    <property type="entry name" value="Hemoglobin_trunc"/>
</dbReference>
<gene>
    <name evidence="5" type="ORF">SAMN05216464_12714</name>
</gene>
<dbReference type="AlphaFoldDB" id="A0A1G7NGP7"/>
<evidence type="ECO:0000256" key="1">
    <source>
        <dbReference type="ARBA" id="ARBA00022448"/>
    </source>
</evidence>
<dbReference type="EMBL" id="FNAI01000027">
    <property type="protein sequence ID" value="SDF73275.1"/>
    <property type="molecule type" value="Genomic_DNA"/>
</dbReference>
<dbReference type="GO" id="GO:0046872">
    <property type="term" value="F:metal ion binding"/>
    <property type="evidence" value="ECO:0007669"/>
    <property type="project" value="UniProtKB-KW"/>
</dbReference>
<protein>
    <submittedName>
        <fullName evidence="5">Hemoglobin</fullName>
    </submittedName>
</protein>
<dbReference type="CDD" id="cd08916">
    <property type="entry name" value="TrHb3_P"/>
    <property type="match status" value="1"/>
</dbReference>
<dbReference type="Pfam" id="PF01152">
    <property type="entry name" value="Bac_globin"/>
    <property type="match status" value="1"/>
</dbReference>
<accession>A0A1G7NGP7</accession>
<keyword evidence="3" id="KW-0479">Metal-binding</keyword>
<keyword evidence="4" id="KW-0408">Iron</keyword>
<evidence type="ECO:0000256" key="3">
    <source>
        <dbReference type="ARBA" id="ARBA00022723"/>
    </source>
</evidence>
<evidence type="ECO:0000256" key="2">
    <source>
        <dbReference type="ARBA" id="ARBA00022617"/>
    </source>
</evidence>
<name>A0A1G7NGP7_9SPHI</name>
<proteinExistence type="predicted"/>
<keyword evidence="6" id="KW-1185">Reference proteome</keyword>
<dbReference type="STRING" id="1391627.SAMN05216464_12714"/>
<dbReference type="InterPro" id="IPR009050">
    <property type="entry name" value="Globin-like_sf"/>
</dbReference>
<evidence type="ECO:0000313" key="5">
    <source>
        <dbReference type="EMBL" id="SDF73275.1"/>
    </source>
</evidence>
<reference evidence="5 6" key="1">
    <citation type="submission" date="2016-10" db="EMBL/GenBank/DDBJ databases">
        <authorList>
            <person name="de Groot N.N."/>
        </authorList>
    </citation>
    <scope>NUCLEOTIDE SEQUENCE [LARGE SCALE GENOMIC DNA]</scope>
    <source>
        <strain evidence="5 6">47C3B</strain>
    </source>
</reference>
<sequence>MKQIEGIEDITLFVDEFYNKVRMDDFIGPIFNEAIDDWSHHLEKLYAFWNAALFGVPGFRGNPFAKHAPLPIGPDHFDRWLKLFFETIDAHFEGVVAADAKNRAELMAFMFLNRLSQMNGDPGKVIV</sequence>
<evidence type="ECO:0000313" key="6">
    <source>
        <dbReference type="Proteomes" id="UP000199072"/>
    </source>
</evidence>
<dbReference type="Gene3D" id="1.10.490.10">
    <property type="entry name" value="Globins"/>
    <property type="match status" value="1"/>
</dbReference>
<dbReference type="GO" id="GO:0020037">
    <property type="term" value="F:heme binding"/>
    <property type="evidence" value="ECO:0007669"/>
    <property type="project" value="InterPro"/>
</dbReference>
<evidence type="ECO:0000256" key="4">
    <source>
        <dbReference type="ARBA" id="ARBA00023004"/>
    </source>
</evidence>
<keyword evidence="1" id="KW-0813">Transport</keyword>
<keyword evidence="2" id="KW-0349">Heme</keyword>
<dbReference type="GO" id="GO:0019825">
    <property type="term" value="F:oxygen binding"/>
    <property type="evidence" value="ECO:0007669"/>
    <property type="project" value="InterPro"/>
</dbReference>
<dbReference type="InterPro" id="IPR012292">
    <property type="entry name" value="Globin/Proto"/>
</dbReference>
<dbReference type="RefSeq" id="WP_205411390.1">
    <property type="nucleotide sequence ID" value="NZ_FNAI01000027.1"/>
</dbReference>
<dbReference type="SUPFAM" id="SSF46458">
    <property type="entry name" value="Globin-like"/>
    <property type="match status" value="1"/>
</dbReference>